<evidence type="ECO:0000313" key="1">
    <source>
        <dbReference type="EMBL" id="RHZ87134.1"/>
    </source>
</evidence>
<organism evidence="1 2">
    <name type="scientific">Diversispora epigaea</name>
    <dbReference type="NCBI Taxonomy" id="1348612"/>
    <lineage>
        <taxon>Eukaryota</taxon>
        <taxon>Fungi</taxon>
        <taxon>Fungi incertae sedis</taxon>
        <taxon>Mucoromycota</taxon>
        <taxon>Glomeromycotina</taxon>
        <taxon>Glomeromycetes</taxon>
        <taxon>Diversisporales</taxon>
        <taxon>Diversisporaceae</taxon>
        <taxon>Diversispora</taxon>
    </lineage>
</organism>
<comment type="caution">
    <text evidence="1">The sequence shown here is derived from an EMBL/GenBank/DDBJ whole genome shotgun (WGS) entry which is preliminary data.</text>
</comment>
<gene>
    <name evidence="1" type="ORF">Glove_40g73</name>
</gene>
<evidence type="ECO:0000313" key="2">
    <source>
        <dbReference type="Proteomes" id="UP000266861"/>
    </source>
</evidence>
<dbReference type="EMBL" id="PQFF01000038">
    <property type="protein sequence ID" value="RHZ87134.1"/>
    <property type="molecule type" value="Genomic_DNA"/>
</dbReference>
<keyword evidence="2" id="KW-1185">Reference proteome</keyword>
<protein>
    <submittedName>
        <fullName evidence="1">Uncharacterized protein</fullName>
    </submittedName>
</protein>
<accession>A0A397JPL1</accession>
<proteinExistence type="predicted"/>
<name>A0A397JPL1_9GLOM</name>
<dbReference type="AlphaFoldDB" id="A0A397JPL1"/>
<reference evidence="1 2" key="1">
    <citation type="submission" date="2018-08" db="EMBL/GenBank/DDBJ databases">
        <title>Genome and evolution of the arbuscular mycorrhizal fungus Diversispora epigaea (formerly Glomus versiforme) and its bacterial endosymbionts.</title>
        <authorList>
            <person name="Sun X."/>
            <person name="Fei Z."/>
            <person name="Harrison M."/>
        </authorList>
    </citation>
    <scope>NUCLEOTIDE SEQUENCE [LARGE SCALE GENOMIC DNA]</scope>
    <source>
        <strain evidence="1 2">IT104</strain>
    </source>
</reference>
<sequence length="125" mass="14550">MCFGLKVDKLGKKFRTDLILQAVKQMNVDDPALIMQWNDNGFNDTRIANCRNGIPRQTKQAIINFIVNNGGVDFREVVWQLARFNIHFHYANTADVCHSIYRTSKLQANGLIDYELFYYPFKQSK</sequence>
<dbReference type="Proteomes" id="UP000266861">
    <property type="component" value="Unassembled WGS sequence"/>
</dbReference>